<reference evidence="3" key="2">
    <citation type="submission" date="2019-09" db="UniProtKB">
        <authorList>
            <consortium name="WormBaseParasite"/>
        </authorList>
    </citation>
    <scope>IDENTIFICATION</scope>
</reference>
<dbReference type="Proteomes" id="UP000050761">
    <property type="component" value="Unassembled WGS sequence"/>
</dbReference>
<reference evidence="1 2" key="1">
    <citation type="submission" date="2018-11" db="EMBL/GenBank/DDBJ databases">
        <authorList>
            <consortium name="Pathogen Informatics"/>
        </authorList>
    </citation>
    <scope>NUCLEOTIDE SEQUENCE [LARGE SCALE GENOMIC DNA]</scope>
</reference>
<accession>A0A183GTL5</accession>
<keyword evidence="2" id="KW-1185">Reference proteome</keyword>
<dbReference type="AlphaFoldDB" id="A0A183GTL5"/>
<evidence type="ECO:0000313" key="3">
    <source>
        <dbReference type="WBParaSite" id="HPBE_0002603501-mRNA-1"/>
    </source>
</evidence>
<name>A0A183GTL5_HELPZ</name>
<dbReference type="WBParaSite" id="HPBE_0002603501-mRNA-1">
    <property type="protein sequence ID" value="HPBE_0002603501-mRNA-1"/>
    <property type="gene ID" value="HPBE_0002603501"/>
</dbReference>
<organism evidence="2 3">
    <name type="scientific">Heligmosomoides polygyrus</name>
    <name type="common">Parasitic roundworm</name>
    <dbReference type="NCBI Taxonomy" id="6339"/>
    <lineage>
        <taxon>Eukaryota</taxon>
        <taxon>Metazoa</taxon>
        <taxon>Ecdysozoa</taxon>
        <taxon>Nematoda</taxon>
        <taxon>Chromadorea</taxon>
        <taxon>Rhabditida</taxon>
        <taxon>Rhabditina</taxon>
        <taxon>Rhabditomorpha</taxon>
        <taxon>Strongyloidea</taxon>
        <taxon>Heligmosomidae</taxon>
        <taxon>Heligmosomoides</taxon>
    </lineage>
</organism>
<proteinExistence type="predicted"/>
<accession>A0A3P8IJ74</accession>
<gene>
    <name evidence="1" type="ORF">HPBE_LOCUS26034</name>
</gene>
<evidence type="ECO:0000313" key="1">
    <source>
        <dbReference type="EMBL" id="VDP55286.1"/>
    </source>
</evidence>
<dbReference type="PANTHER" id="PTHR10492:SF57">
    <property type="entry name" value="ATP-DEPENDENT DNA HELICASE"/>
    <property type="match status" value="1"/>
</dbReference>
<dbReference type="PANTHER" id="PTHR10492">
    <property type="match status" value="1"/>
</dbReference>
<dbReference type="OrthoDB" id="5869860at2759"/>
<protein>
    <submittedName>
        <fullName evidence="3">ATP-dependent DNA helicase</fullName>
    </submittedName>
</protein>
<sequence>MAQIHRLESNMRLQVNDYEYSEWLIRIGNGEIPTDENGDIQVPERFLCDGCIEDAVFGDVFSRQSTELSELAILTPRNVDALRINEYVLDRLSGDRITFLSEDKAVVESPSDALNFPTEFLNRMTQAGMPPHALHLKIGCMALFHNHHQEELRDFELKAVFEKLNLDAADFQEWPKRMELLVYGNLLYSSYMERKIDFRFVISTPNNLLGEVWAKSLTMTLVTRAYRTPAKNEKWMSDS</sequence>
<evidence type="ECO:0000313" key="2">
    <source>
        <dbReference type="Proteomes" id="UP000050761"/>
    </source>
</evidence>
<dbReference type="EMBL" id="UZAH01039055">
    <property type="protein sequence ID" value="VDP55286.1"/>
    <property type="molecule type" value="Genomic_DNA"/>
</dbReference>